<reference evidence="2 4" key="1">
    <citation type="journal article" date="2022" name="Curr. Microbiol.">
        <title>Xanthomonas indica sp. nov., a Novel Member of Non-Pathogenic Xanthomonas Community from Healthy Rice Seeds.</title>
        <authorList>
            <person name="Rana R."/>
            <person name="Madhavan V.N."/>
            <person name="Saroha T."/>
            <person name="Bansal K."/>
            <person name="Kaur A."/>
            <person name="Sonti R.V."/>
            <person name="Patel H.K."/>
            <person name="Patil P.B."/>
        </authorList>
    </citation>
    <scope>NUCLEOTIDE SEQUENCE [LARGE SCALE GENOMIC DNA]</scope>
    <source>
        <strain evidence="2 4">PPL560</strain>
    </source>
</reference>
<evidence type="ECO:0008006" key="5">
    <source>
        <dbReference type="Google" id="ProtNLM"/>
    </source>
</evidence>
<evidence type="ECO:0000313" key="4">
    <source>
        <dbReference type="Proteomes" id="UP001430647"/>
    </source>
</evidence>
<name>A0AAU8I5H9_9XANT</name>
<keyword evidence="4" id="KW-1185">Reference proteome</keyword>
<feature type="signal peptide" evidence="1">
    <location>
        <begin position="1"/>
        <end position="24"/>
    </location>
</feature>
<gene>
    <name evidence="2" type="ORF">L3V74_18565</name>
    <name evidence="3" type="ORF">Q7W82_00430</name>
</gene>
<proteinExistence type="predicted"/>
<dbReference type="Proteomes" id="UP001430647">
    <property type="component" value="Unassembled WGS sequence"/>
</dbReference>
<feature type="chain" id="PRO_5043952908" description="Secreted protein" evidence="1">
    <location>
        <begin position="25"/>
        <end position="196"/>
    </location>
</feature>
<reference evidence="2" key="2">
    <citation type="submission" date="2022-01" db="EMBL/GenBank/DDBJ databases">
        <authorList>
            <person name="Rana R."/>
            <person name="Patil P.B."/>
        </authorList>
    </citation>
    <scope>NUCLEOTIDE SEQUENCE</scope>
    <source>
        <strain evidence="2">PPL560</strain>
    </source>
</reference>
<organism evidence="3">
    <name type="scientific">Xanthomonas indica</name>
    <dbReference type="NCBI Taxonomy" id="2912242"/>
    <lineage>
        <taxon>Bacteria</taxon>
        <taxon>Pseudomonadati</taxon>
        <taxon>Pseudomonadota</taxon>
        <taxon>Gammaproteobacteria</taxon>
        <taxon>Lysobacterales</taxon>
        <taxon>Lysobacteraceae</taxon>
        <taxon>Xanthomonas</taxon>
    </lineage>
</organism>
<dbReference type="EMBL" id="JAKJPQ010000018">
    <property type="protein sequence ID" value="MCI2263538.1"/>
    <property type="molecule type" value="Genomic_DNA"/>
</dbReference>
<evidence type="ECO:0000256" key="1">
    <source>
        <dbReference type="SAM" id="SignalP"/>
    </source>
</evidence>
<evidence type="ECO:0000313" key="2">
    <source>
        <dbReference type="EMBL" id="MCI2263538.1"/>
    </source>
</evidence>
<evidence type="ECO:0000313" key="3">
    <source>
        <dbReference type="EMBL" id="XCI80675.1"/>
    </source>
</evidence>
<dbReference type="KEGG" id="xin:Q7W82_00430"/>
<dbReference type="AlphaFoldDB" id="A0AAU8I5H9"/>
<dbReference type="RefSeq" id="WP_242161202.1">
    <property type="nucleotide sequence ID" value="NZ_CP131914.1"/>
</dbReference>
<reference evidence="3" key="3">
    <citation type="submission" date="2023-08" db="EMBL/GenBank/DDBJ databases">
        <title>Complete genome sequence of Xanthomonas indica.</title>
        <authorList>
            <person name="Patil P.B."/>
            <person name="Rana R."/>
        </authorList>
    </citation>
    <scope>NUCLEOTIDE SEQUENCE</scope>
    <source>
        <strain evidence="3">PPL560</strain>
    </source>
</reference>
<sequence>MPLRPSPAGLFLCAALLTAGPAMAQGAAAPARAPASDSGETAPVEVPGTDDAWIDRQLLDIDRYAARYPDSFLDEIARYAQMPRGYAEVLLRDRRWPPRDVYVAAFLAKAAGRPYREVVRARTAAGVPAGWAAVASDMDAPPGSLAYRTLRHAIVASYDHWDRPIVLDALLRRQLGDRAARDRAEAQPQDGSTRTQ</sequence>
<accession>A0AAU8I5H9</accession>
<dbReference type="EMBL" id="CP131914">
    <property type="protein sequence ID" value="XCI80675.1"/>
    <property type="molecule type" value="Genomic_DNA"/>
</dbReference>
<protein>
    <recommendedName>
        <fullName evidence="5">Secreted protein</fullName>
    </recommendedName>
</protein>
<keyword evidence="1" id="KW-0732">Signal</keyword>